<name>A0A9P5YH61_9AGAR</name>
<accession>A0A9P5YH61</accession>
<dbReference type="EMBL" id="MU150230">
    <property type="protein sequence ID" value="KAF9469204.1"/>
    <property type="molecule type" value="Genomic_DNA"/>
</dbReference>
<evidence type="ECO:0000313" key="3">
    <source>
        <dbReference type="Proteomes" id="UP000807353"/>
    </source>
</evidence>
<evidence type="ECO:0000313" key="2">
    <source>
        <dbReference type="EMBL" id="KAF9469204.1"/>
    </source>
</evidence>
<feature type="chain" id="PRO_5040342229" description="Secreted protein" evidence="1">
    <location>
        <begin position="20"/>
        <end position="150"/>
    </location>
</feature>
<organism evidence="2 3">
    <name type="scientific">Collybia nuda</name>
    <dbReference type="NCBI Taxonomy" id="64659"/>
    <lineage>
        <taxon>Eukaryota</taxon>
        <taxon>Fungi</taxon>
        <taxon>Dikarya</taxon>
        <taxon>Basidiomycota</taxon>
        <taxon>Agaricomycotina</taxon>
        <taxon>Agaricomycetes</taxon>
        <taxon>Agaricomycetidae</taxon>
        <taxon>Agaricales</taxon>
        <taxon>Tricholomatineae</taxon>
        <taxon>Clitocybaceae</taxon>
        <taxon>Collybia</taxon>
    </lineage>
</organism>
<proteinExistence type="predicted"/>
<reference evidence="2" key="1">
    <citation type="submission" date="2020-11" db="EMBL/GenBank/DDBJ databases">
        <authorList>
            <consortium name="DOE Joint Genome Institute"/>
            <person name="Ahrendt S."/>
            <person name="Riley R."/>
            <person name="Andreopoulos W."/>
            <person name="Labutti K."/>
            <person name="Pangilinan J."/>
            <person name="Ruiz-Duenas F.J."/>
            <person name="Barrasa J.M."/>
            <person name="Sanchez-Garcia M."/>
            <person name="Camarero S."/>
            <person name="Miyauchi S."/>
            <person name="Serrano A."/>
            <person name="Linde D."/>
            <person name="Babiker R."/>
            <person name="Drula E."/>
            <person name="Ayuso-Fernandez I."/>
            <person name="Pacheco R."/>
            <person name="Padilla G."/>
            <person name="Ferreira P."/>
            <person name="Barriuso J."/>
            <person name="Kellner H."/>
            <person name="Castanera R."/>
            <person name="Alfaro M."/>
            <person name="Ramirez L."/>
            <person name="Pisabarro A.G."/>
            <person name="Kuo A."/>
            <person name="Tritt A."/>
            <person name="Lipzen A."/>
            <person name="He G."/>
            <person name="Yan M."/>
            <person name="Ng V."/>
            <person name="Cullen D."/>
            <person name="Martin F."/>
            <person name="Rosso M.-N."/>
            <person name="Henrissat B."/>
            <person name="Hibbett D."/>
            <person name="Martinez A.T."/>
            <person name="Grigoriev I.V."/>
        </authorList>
    </citation>
    <scope>NUCLEOTIDE SEQUENCE</scope>
    <source>
        <strain evidence="2">CBS 247.69</strain>
    </source>
</reference>
<dbReference type="Proteomes" id="UP000807353">
    <property type="component" value="Unassembled WGS sequence"/>
</dbReference>
<keyword evidence="3" id="KW-1185">Reference proteome</keyword>
<dbReference type="AlphaFoldDB" id="A0A9P5YH61"/>
<keyword evidence="1" id="KW-0732">Signal</keyword>
<protein>
    <recommendedName>
        <fullName evidence="4">Secreted protein</fullName>
    </recommendedName>
</protein>
<feature type="signal peptide" evidence="1">
    <location>
        <begin position="1"/>
        <end position="19"/>
    </location>
</feature>
<evidence type="ECO:0000256" key="1">
    <source>
        <dbReference type="SAM" id="SignalP"/>
    </source>
</evidence>
<comment type="caution">
    <text evidence="2">The sequence shown here is derived from an EMBL/GenBank/DDBJ whole genome shotgun (WGS) entry which is preliminary data.</text>
</comment>
<gene>
    <name evidence="2" type="ORF">BDZ94DRAFT_1243944</name>
</gene>
<sequence length="150" mass="16335">MAGLWPLFASASFWLGTWAQTTGAICIESYAWAYNSYGQSPCMVAAYLQQQCTGAPVNIPALRQNTLYAVPTSNATNGSCECSSVVYSLMSACASCQLGNYVSWSAWSKNCTTVYMNVFPKVVPVETDVPGWAYNFDLAVAFIFVRLLTN</sequence>
<dbReference type="OrthoDB" id="2576311at2759"/>
<evidence type="ECO:0008006" key="4">
    <source>
        <dbReference type="Google" id="ProtNLM"/>
    </source>
</evidence>